<dbReference type="Pfam" id="PF07564">
    <property type="entry name" value="DUF1542"/>
    <property type="match status" value="1"/>
</dbReference>
<sequence length="46" mass="5018">MQSGKSLQKASERKTAIEAMNDSTTEEQQAAKDKVDQAVVTANTDY</sequence>
<evidence type="ECO:0000256" key="1">
    <source>
        <dbReference type="SAM" id="MobiDB-lite"/>
    </source>
</evidence>
<reference evidence="3 4" key="1">
    <citation type="submission" date="2018-06" db="EMBL/GenBank/DDBJ databases">
        <authorList>
            <consortium name="Pathogen Informatics"/>
            <person name="Doyle S."/>
        </authorList>
    </citation>
    <scope>NUCLEOTIDE SEQUENCE [LARGE SCALE GENOMIC DNA]</scope>
    <source>
        <strain evidence="3 4">NCTC6133</strain>
    </source>
</reference>
<name>A0A380DWV3_STAAU</name>
<dbReference type="Proteomes" id="UP000255091">
    <property type="component" value="Unassembled WGS sequence"/>
</dbReference>
<proteinExistence type="predicted"/>
<feature type="region of interest" description="Disordered" evidence="1">
    <location>
        <begin position="1"/>
        <end position="46"/>
    </location>
</feature>
<dbReference type="InterPro" id="IPR011439">
    <property type="entry name" value="DUF1542"/>
</dbReference>
<organism evidence="3 4">
    <name type="scientific">Staphylococcus aureus</name>
    <dbReference type="NCBI Taxonomy" id="1280"/>
    <lineage>
        <taxon>Bacteria</taxon>
        <taxon>Bacillati</taxon>
        <taxon>Bacillota</taxon>
        <taxon>Bacilli</taxon>
        <taxon>Bacillales</taxon>
        <taxon>Staphylococcaceae</taxon>
        <taxon>Staphylococcus</taxon>
    </lineage>
</organism>
<dbReference type="EMBL" id="UHAP01000001">
    <property type="protein sequence ID" value="SUK58314.1"/>
    <property type="molecule type" value="Genomic_DNA"/>
</dbReference>
<evidence type="ECO:0000259" key="2">
    <source>
        <dbReference type="Pfam" id="PF07564"/>
    </source>
</evidence>
<dbReference type="AlphaFoldDB" id="A0A380DWV3"/>
<evidence type="ECO:0000313" key="3">
    <source>
        <dbReference type="EMBL" id="SUK58314.1"/>
    </source>
</evidence>
<evidence type="ECO:0000313" key="4">
    <source>
        <dbReference type="Proteomes" id="UP000255091"/>
    </source>
</evidence>
<feature type="domain" description="DUF1542" evidence="2">
    <location>
        <begin position="8"/>
        <end position="44"/>
    </location>
</feature>
<gene>
    <name evidence="3" type="primary">fmtB_5</name>
    <name evidence="3" type="ORF">NCTC6133_02929</name>
</gene>
<protein>
    <submittedName>
        <fullName evidence="3">Truncated methicillin resistance-related surface protein</fullName>
    </submittedName>
</protein>
<accession>A0A380DWV3</accession>